<feature type="domain" description="N-acetyltransferase" evidence="3">
    <location>
        <begin position="7"/>
        <end position="168"/>
    </location>
</feature>
<dbReference type="SUPFAM" id="SSF55729">
    <property type="entry name" value="Acyl-CoA N-acyltransferases (Nat)"/>
    <property type="match status" value="1"/>
</dbReference>
<sequence>MESSSGFSIRPYDAATDRASVRRAFVELQEAERALDPHMPPGELVVDAYLEDLFDQCERMKGTFYVAVEDDTGRIAGYVAVLGEVPSEEPDDDPTPYAYLSDLIVLSDFRGRGVATQLARVAESHARSHGMSRIRLQALARNADARRLYERVGYSDHIVQMEKRFETE</sequence>
<gene>
    <name evidence="4" type="ORF">KDA27_03395</name>
</gene>
<dbReference type="PANTHER" id="PTHR43877">
    <property type="entry name" value="AMINOALKYLPHOSPHONATE N-ACETYLTRANSFERASE-RELATED-RELATED"/>
    <property type="match status" value="1"/>
</dbReference>
<dbReference type="EMBL" id="JAGQHS010000010">
    <property type="protein sequence ID" value="MCA9754821.1"/>
    <property type="molecule type" value="Genomic_DNA"/>
</dbReference>
<evidence type="ECO:0000256" key="1">
    <source>
        <dbReference type="ARBA" id="ARBA00022679"/>
    </source>
</evidence>
<dbReference type="CDD" id="cd04301">
    <property type="entry name" value="NAT_SF"/>
    <property type="match status" value="1"/>
</dbReference>
<reference evidence="4" key="2">
    <citation type="journal article" date="2021" name="Microbiome">
        <title>Successional dynamics and alternative stable states in a saline activated sludge microbial community over 9 years.</title>
        <authorList>
            <person name="Wang Y."/>
            <person name="Ye J."/>
            <person name="Ju F."/>
            <person name="Liu L."/>
            <person name="Boyd J.A."/>
            <person name="Deng Y."/>
            <person name="Parks D.H."/>
            <person name="Jiang X."/>
            <person name="Yin X."/>
            <person name="Woodcroft B.J."/>
            <person name="Tyson G.W."/>
            <person name="Hugenholtz P."/>
            <person name="Polz M.F."/>
            <person name="Zhang T."/>
        </authorList>
    </citation>
    <scope>NUCLEOTIDE SEQUENCE</scope>
    <source>
        <strain evidence="4">HKST-UBA02</strain>
    </source>
</reference>
<comment type="caution">
    <text evidence="4">The sequence shown here is derived from an EMBL/GenBank/DDBJ whole genome shotgun (WGS) entry which is preliminary data.</text>
</comment>
<proteinExistence type="predicted"/>
<dbReference type="InterPro" id="IPR000182">
    <property type="entry name" value="GNAT_dom"/>
</dbReference>
<evidence type="ECO:0000313" key="4">
    <source>
        <dbReference type="EMBL" id="MCA9754821.1"/>
    </source>
</evidence>
<keyword evidence="2" id="KW-0012">Acyltransferase</keyword>
<dbReference type="PANTHER" id="PTHR43877:SF2">
    <property type="entry name" value="AMINOALKYLPHOSPHONATE N-ACETYLTRANSFERASE-RELATED"/>
    <property type="match status" value="1"/>
</dbReference>
<evidence type="ECO:0000256" key="2">
    <source>
        <dbReference type="ARBA" id="ARBA00023315"/>
    </source>
</evidence>
<reference evidence="4" key="1">
    <citation type="submission" date="2020-04" db="EMBL/GenBank/DDBJ databases">
        <authorList>
            <person name="Zhang T."/>
        </authorList>
    </citation>
    <scope>NUCLEOTIDE SEQUENCE</scope>
    <source>
        <strain evidence="4">HKST-UBA02</strain>
    </source>
</reference>
<dbReference type="AlphaFoldDB" id="A0A956SC02"/>
<dbReference type="InterPro" id="IPR016181">
    <property type="entry name" value="Acyl_CoA_acyltransferase"/>
</dbReference>
<dbReference type="InterPro" id="IPR050832">
    <property type="entry name" value="Bact_Acetyltransf"/>
</dbReference>
<organism evidence="4 5">
    <name type="scientific">Eiseniibacteriota bacterium</name>
    <dbReference type="NCBI Taxonomy" id="2212470"/>
    <lineage>
        <taxon>Bacteria</taxon>
        <taxon>Candidatus Eiseniibacteriota</taxon>
    </lineage>
</organism>
<keyword evidence="1" id="KW-0808">Transferase</keyword>
<name>A0A956SC02_UNCEI</name>
<dbReference type="Pfam" id="PF00583">
    <property type="entry name" value="Acetyltransf_1"/>
    <property type="match status" value="1"/>
</dbReference>
<accession>A0A956SC02</accession>
<dbReference type="GO" id="GO:0016747">
    <property type="term" value="F:acyltransferase activity, transferring groups other than amino-acyl groups"/>
    <property type="evidence" value="ECO:0007669"/>
    <property type="project" value="InterPro"/>
</dbReference>
<dbReference type="Proteomes" id="UP000739538">
    <property type="component" value="Unassembled WGS sequence"/>
</dbReference>
<protein>
    <submittedName>
        <fullName evidence="4">GNAT family N-acetyltransferase</fullName>
    </submittedName>
</protein>
<evidence type="ECO:0000259" key="3">
    <source>
        <dbReference type="PROSITE" id="PS51186"/>
    </source>
</evidence>
<dbReference type="Gene3D" id="3.40.630.30">
    <property type="match status" value="1"/>
</dbReference>
<dbReference type="PROSITE" id="PS51186">
    <property type="entry name" value="GNAT"/>
    <property type="match status" value="1"/>
</dbReference>
<evidence type="ECO:0000313" key="5">
    <source>
        <dbReference type="Proteomes" id="UP000739538"/>
    </source>
</evidence>